<dbReference type="InterPro" id="IPR036995">
    <property type="entry name" value="MPG_sf"/>
</dbReference>
<reference evidence="7 8" key="1">
    <citation type="submission" date="2016-10" db="EMBL/GenBank/DDBJ databases">
        <authorList>
            <person name="de Groot N.N."/>
        </authorList>
    </citation>
    <scope>NUCLEOTIDE SEQUENCE [LARGE SCALE GENOMIC DNA]</scope>
    <source>
        <strain evidence="7 8">CGMCC 1.11147</strain>
    </source>
</reference>
<keyword evidence="2 5" id="KW-0227">DNA damage</keyword>
<dbReference type="InterPro" id="IPR011034">
    <property type="entry name" value="Formyl_transferase-like_C_sf"/>
</dbReference>
<dbReference type="PANTHER" id="PTHR10429:SF0">
    <property type="entry name" value="DNA-3-METHYLADENINE GLYCOSYLASE"/>
    <property type="match status" value="1"/>
</dbReference>
<evidence type="ECO:0000313" key="7">
    <source>
        <dbReference type="EMBL" id="SDO08025.1"/>
    </source>
</evidence>
<dbReference type="AlphaFoldDB" id="A0A1H0GMB5"/>
<dbReference type="NCBIfam" id="NF002003">
    <property type="entry name" value="PRK00802.1-3"/>
    <property type="match status" value="1"/>
</dbReference>
<sequence length="207" mass="22237">MSVSPDLAELLGGPVHEVAPLLLNAVLRHGDVAVRLTEVEAYAGLADPGSHAFRGRTPRNEVMFGPPGHLYCYFTYGMHVCANAVAGPEGTAGGILLRAGEVVDGIELAQSRRPRSSDRDLARGPARLCNALAIALTHDGTDLRTGEITLEPGTPPPRWEAGPRVGLRGAPDRPWRFWTPGEPSVSAYRPATTRVRRPRVDEPETTP</sequence>
<dbReference type="GO" id="GO:0003905">
    <property type="term" value="F:alkylbase DNA N-glycosylase activity"/>
    <property type="evidence" value="ECO:0007669"/>
    <property type="project" value="InterPro"/>
</dbReference>
<dbReference type="Pfam" id="PF02245">
    <property type="entry name" value="Pur_DNA_glyco"/>
    <property type="match status" value="1"/>
</dbReference>
<dbReference type="GO" id="GO:0003677">
    <property type="term" value="F:DNA binding"/>
    <property type="evidence" value="ECO:0007669"/>
    <property type="project" value="InterPro"/>
</dbReference>
<dbReference type="InterPro" id="IPR003180">
    <property type="entry name" value="MPG"/>
</dbReference>
<dbReference type="EMBL" id="FNIC01000006">
    <property type="protein sequence ID" value="SDO08025.1"/>
    <property type="molecule type" value="Genomic_DNA"/>
</dbReference>
<dbReference type="GO" id="GO:0006284">
    <property type="term" value="P:base-excision repair"/>
    <property type="evidence" value="ECO:0007669"/>
    <property type="project" value="InterPro"/>
</dbReference>
<protein>
    <recommendedName>
        <fullName evidence="5">Putative 3-methyladenine DNA glycosylase</fullName>
        <ecNumber evidence="5">3.2.2.-</ecNumber>
    </recommendedName>
</protein>
<keyword evidence="4 5" id="KW-0234">DNA repair</keyword>
<dbReference type="PANTHER" id="PTHR10429">
    <property type="entry name" value="DNA-3-METHYLADENINE GLYCOSYLASE"/>
    <property type="match status" value="1"/>
</dbReference>
<evidence type="ECO:0000256" key="3">
    <source>
        <dbReference type="ARBA" id="ARBA00022801"/>
    </source>
</evidence>
<organism evidence="7 8">
    <name type="scientific">Nocardioides szechwanensis</name>
    <dbReference type="NCBI Taxonomy" id="1005944"/>
    <lineage>
        <taxon>Bacteria</taxon>
        <taxon>Bacillati</taxon>
        <taxon>Actinomycetota</taxon>
        <taxon>Actinomycetes</taxon>
        <taxon>Propionibacteriales</taxon>
        <taxon>Nocardioidaceae</taxon>
        <taxon>Nocardioides</taxon>
    </lineage>
</organism>
<evidence type="ECO:0000256" key="1">
    <source>
        <dbReference type="ARBA" id="ARBA00009232"/>
    </source>
</evidence>
<accession>A0A1H0GMB5</accession>
<gene>
    <name evidence="7" type="ORF">SAMN05192576_3276</name>
</gene>
<evidence type="ECO:0000256" key="5">
    <source>
        <dbReference type="HAMAP-Rule" id="MF_00527"/>
    </source>
</evidence>
<dbReference type="RefSeq" id="WP_091025891.1">
    <property type="nucleotide sequence ID" value="NZ_BKAE01000008.1"/>
</dbReference>
<evidence type="ECO:0000256" key="4">
    <source>
        <dbReference type="ARBA" id="ARBA00023204"/>
    </source>
</evidence>
<dbReference type="STRING" id="1005944.SAMN05192576_3276"/>
<dbReference type="SUPFAM" id="SSF50486">
    <property type="entry name" value="FMT C-terminal domain-like"/>
    <property type="match status" value="1"/>
</dbReference>
<name>A0A1H0GMB5_9ACTN</name>
<dbReference type="EC" id="3.2.2.-" evidence="5"/>
<keyword evidence="3 5" id="KW-0378">Hydrolase</keyword>
<dbReference type="Gene3D" id="3.10.300.10">
    <property type="entry name" value="Methylpurine-DNA glycosylase (MPG)"/>
    <property type="match status" value="1"/>
</dbReference>
<comment type="similarity">
    <text evidence="1 5">Belongs to the DNA glycosylase MPG family.</text>
</comment>
<evidence type="ECO:0000256" key="2">
    <source>
        <dbReference type="ARBA" id="ARBA00022763"/>
    </source>
</evidence>
<dbReference type="NCBIfam" id="TIGR00567">
    <property type="entry name" value="3mg"/>
    <property type="match status" value="1"/>
</dbReference>
<feature type="compositionally biased region" description="Basic and acidic residues" evidence="6">
    <location>
        <begin position="198"/>
        <end position="207"/>
    </location>
</feature>
<keyword evidence="8" id="KW-1185">Reference proteome</keyword>
<proteinExistence type="inferred from homology"/>
<dbReference type="CDD" id="cd00540">
    <property type="entry name" value="AAG"/>
    <property type="match status" value="1"/>
</dbReference>
<evidence type="ECO:0000313" key="8">
    <source>
        <dbReference type="Proteomes" id="UP000199004"/>
    </source>
</evidence>
<dbReference type="Proteomes" id="UP000199004">
    <property type="component" value="Unassembled WGS sequence"/>
</dbReference>
<dbReference type="OrthoDB" id="9794313at2"/>
<feature type="region of interest" description="Disordered" evidence="6">
    <location>
        <begin position="151"/>
        <end position="207"/>
    </location>
</feature>
<dbReference type="HAMAP" id="MF_00527">
    <property type="entry name" value="3MGH"/>
    <property type="match status" value="1"/>
</dbReference>
<evidence type="ECO:0000256" key="6">
    <source>
        <dbReference type="SAM" id="MobiDB-lite"/>
    </source>
</evidence>